<dbReference type="WBParaSite" id="TCNE_0000181301-mRNA-1">
    <property type="protein sequence ID" value="TCNE_0000181301-mRNA-1"/>
    <property type="gene ID" value="TCNE_0000181301"/>
</dbReference>
<proteinExistence type="predicted"/>
<gene>
    <name evidence="2" type="ORF">TCNE_LOCUS1813</name>
</gene>
<evidence type="ECO:0000313" key="3">
    <source>
        <dbReference type="Proteomes" id="UP000050794"/>
    </source>
</evidence>
<keyword evidence="1" id="KW-1133">Transmembrane helix</keyword>
<sequence>MQLILMATGATRLTDEVETASEDAKRWRVAAKSSVSSGVAAGITIGVFFTVFLLTFGCRIYSARMERLERRNNVHVSNSVISAEDFMADLWICRVPREPPPPYEIAIHMPRCIALPPPPPPTP</sequence>
<reference evidence="4" key="1">
    <citation type="submission" date="2016-06" db="UniProtKB">
        <authorList>
            <consortium name="WormBaseParasite"/>
        </authorList>
    </citation>
    <scope>IDENTIFICATION</scope>
</reference>
<keyword evidence="1" id="KW-0472">Membrane</keyword>
<feature type="transmembrane region" description="Helical" evidence="1">
    <location>
        <begin position="39"/>
        <end position="61"/>
    </location>
</feature>
<keyword evidence="3" id="KW-1185">Reference proteome</keyword>
<accession>A0A183TZZ3</accession>
<evidence type="ECO:0000313" key="4">
    <source>
        <dbReference type="WBParaSite" id="TCNE_0000181301-mRNA-1"/>
    </source>
</evidence>
<name>A0A183TZZ3_TOXCA</name>
<dbReference type="EMBL" id="UYWY01001533">
    <property type="protein sequence ID" value="VDM26878.1"/>
    <property type="molecule type" value="Genomic_DNA"/>
</dbReference>
<reference evidence="2 3" key="2">
    <citation type="submission" date="2018-11" db="EMBL/GenBank/DDBJ databases">
        <authorList>
            <consortium name="Pathogen Informatics"/>
        </authorList>
    </citation>
    <scope>NUCLEOTIDE SEQUENCE [LARGE SCALE GENOMIC DNA]</scope>
</reference>
<organism evidence="3 4">
    <name type="scientific">Toxocara canis</name>
    <name type="common">Canine roundworm</name>
    <dbReference type="NCBI Taxonomy" id="6265"/>
    <lineage>
        <taxon>Eukaryota</taxon>
        <taxon>Metazoa</taxon>
        <taxon>Ecdysozoa</taxon>
        <taxon>Nematoda</taxon>
        <taxon>Chromadorea</taxon>
        <taxon>Rhabditida</taxon>
        <taxon>Spirurina</taxon>
        <taxon>Ascaridomorpha</taxon>
        <taxon>Ascaridoidea</taxon>
        <taxon>Toxocaridae</taxon>
        <taxon>Toxocara</taxon>
    </lineage>
</organism>
<dbReference type="AlphaFoldDB" id="A0A183TZZ3"/>
<keyword evidence="1" id="KW-0812">Transmembrane</keyword>
<evidence type="ECO:0000256" key="1">
    <source>
        <dbReference type="SAM" id="Phobius"/>
    </source>
</evidence>
<dbReference type="Proteomes" id="UP000050794">
    <property type="component" value="Unassembled WGS sequence"/>
</dbReference>
<protein>
    <submittedName>
        <fullName evidence="2 4">Uncharacterized protein</fullName>
    </submittedName>
</protein>
<evidence type="ECO:0000313" key="2">
    <source>
        <dbReference type="EMBL" id="VDM26878.1"/>
    </source>
</evidence>